<dbReference type="PANTHER" id="PTHR32054">
    <property type="entry name" value="HEAVY CHAIN, PUTATIVE, EXPRESSED-RELATED-RELATED"/>
    <property type="match status" value="1"/>
</dbReference>
<evidence type="ECO:0000256" key="1">
    <source>
        <dbReference type="ARBA" id="ARBA00005485"/>
    </source>
</evidence>
<dbReference type="AlphaFoldDB" id="A0AAP0S8I8"/>
<dbReference type="GO" id="GO:0009904">
    <property type="term" value="P:chloroplast accumulation movement"/>
    <property type="evidence" value="ECO:0007669"/>
    <property type="project" value="TreeGrafter"/>
</dbReference>
<protein>
    <submittedName>
        <fullName evidence="4">Uncharacterized protein</fullName>
    </submittedName>
</protein>
<comment type="similarity">
    <text evidence="1">Belongs to the WEB family.</text>
</comment>
<reference evidence="4 5" key="1">
    <citation type="journal article" date="2024" name="Plant J.">
        <title>Genome sequences and population genomics reveal climatic adaptation and genomic divergence between two closely related sweetgum species.</title>
        <authorList>
            <person name="Xu W.Q."/>
            <person name="Ren C.Q."/>
            <person name="Zhang X.Y."/>
            <person name="Comes H.P."/>
            <person name="Liu X.H."/>
            <person name="Li Y.G."/>
            <person name="Kettle C.J."/>
            <person name="Jalonen R."/>
            <person name="Gaisberger H."/>
            <person name="Ma Y.Z."/>
            <person name="Qiu Y.X."/>
        </authorList>
    </citation>
    <scope>NUCLEOTIDE SEQUENCE [LARGE SCALE GENOMIC DNA]</scope>
    <source>
        <strain evidence="4">Hangzhou</strain>
    </source>
</reference>
<organism evidence="4 5">
    <name type="scientific">Liquidambar formosana</name>
    <name type="common">Formosan gum</name>
    <dbReference type="NCBI Taxonomy" id="63359"/>
    <lineage>
        <taxon>Eukaryota</taxon>
        <taxon>Viridiplantae</taxon>
        <taxon>Streptophyta</taxon>
        <taxon>Embryophyta</taxon>
        <taxon>Tracheophyta</taxon>
        <taxon>Spermatophyta</taxon>
        <taxon>Magnoliopsida</taxon>
        <taxon>eudicotyledons</taxon>
        <taxon>Gunneridae</taxon>
        <taxon>Pentapetalae</taxon>
        <taxon>Saxifragales</taxon>
        <taxon>Altingiaceae</taxon>
        <taxon>Liquidambar</taxon>
    </lineage>
</organism>
<sequence length="143" mass="15724">MAETLHSGTQVVSGMFQNLDSGSRMEGEATEAFANSTKMGPLKSETDLGIDSAGAKDKDKDKDSSFRAEIDTSAPFESVKEAASRFGGIGFWKPHHHKLSENEHSVEEVDIVKVEEQAVQLEKDLIAKERETLDVLKELETTK</sequence>
<dbReference type="GO" id="GO:0005829">
    <property type="term" value="C:cytosol"/>
    <property type="evidence" value="ECO:0007669"/>
    <property type="project" value="TreeGrafter"/>
</dbReference>
<dbReference type="Proteomes" id="UP001415857">
    <property type="component" value="Unassembled WGS sequence"/>
</dbReference>
<proteinExistence type="inferred from homology"/>
<dbReference type="GO" id="GO:0009903">
    <property type="term" value="P:chloroplast avoidance movement"/>
    <property type="evidence" value="ECO:0007669"/>
    <property type="project" value="TreeGrafter"/>
</dbReference>
<feature type="compositionally biased region" description="Basic and acidic residues" evidence="3">
    <location>
        <begin position="54"/>
        <end position="70"/>
    </location>
</feature>
<feature type="compositionally biased region" description="Polar residues" evidence="3">
    <location>
        <begin position="1"/>
        <end position="21"/>
    </location>
</feature>
<dbReference type="PANTHER" id="PTHR32054:SF4">
    <property type="entry name" value="OS07G0677900 PROTEIN"/>
    <property type="match status" value="1"/>
</dbReference>
<dbReference type="Pfam" id="PF05701">
    <property type="entry name" value="WEMBL"/>
    <property type="match status" value="1"/>
</dbReference>
<evidence type="ECO:0000313" key="5">
    <source>
        <dbReference type="Proteomes" id="UP001415857"/>
    </source>
</evidence>
<evidence type="ECO:0000313" key="4">
    <source>
        <dbReference type="EMBL" id="KAK9290999.1"/>
    </source>
</evidence>
<evidence type="ECO:0000256" key="3">
    <source>
        <dbReference type="SAM" id="MobiDB-lite"/>
    </source>
</evidence>
<feature type="region of interest" description="Disordered" evidence="3">
    <location>
        <begin position="1"/>
        <end position="71"/>
    </location>
</feature>
<name>A0AAP0S8I8_LIQFO</name>
<keyword evidence="5" id="KW-1185">Reference proteome</keyword>
<comment type="caution">
    <text evidence="4">The sequence shown here is derived from an EMBL/GenBank/DDBJ whole genome shotgun (WGS) entry which is preliminary data.</text>
</comment>
<keyword evidence="2" id="KW-0175">Coiled coil</keyword>
<dbReference type="EMBL" id="JBBPBK010000002">
    <property type="protein sequence ID" value="KAK9290999.1"/>
    <property type="molecule type" value="Genomic_DNA"/>
</dbReference>
<gene>
    <name evidence="4" type="ORF">L1049_009182</name>
</gene>
<accession>A0AAP0S8I8</accession>
<evidence type="ECO:0000256" key="2">
    <source>
        <dbReference type="ARBA" id="ARBA00023054"/>
    </source>
</evidence>
<dbReference type="InterPro" id="IPR008545">
    <property type="entry name" value="Web"/>
</dbReference>